<evidence type="ECO:0000256" key="1">
    <source>
        <dbReference type="ARBA" id="ARBA00004651"/>
    </source>
</evidence>
<feature type="transmembrane region" description="Helical" evidence="6">
    <location>
        <begin position="57"/>
        <end position="80"/>
    </location>
</feature>
<evidence type="ECO:0000256" key="3">
    <source>
        <dbReference type="ARBA" id="ARBA00022692"/>
    </source>
</evidence>
<reference evidence="7 8" key="1">
    <citation type="submission" date="2020-07" db="EMBL/GenBank/DDBJ databases">
        <title>Sequencing the genomes of 1000 actinobacteria strains.</title>
        <authorList>
            <person name="Klenk H.-P."/>
        </authorList>
    </citation>
    <scope>NUCLEOTIDE SEQUENCE [LARGE SCALE GENOMIC DNA]</scope>
    <source>
        <strain evidence="7 8">DSM 19082</strain>
    </source>
</reference>
<feature type="transmembrane region" description="Helical" evidence="6">
    <location>
        <begin position="217"/>
        <end position="243"/>
    </location>
</feature>
<protein>
    <submittedName>
        <fullName evidence="7">Branched-chain amino acid transport system permease protein</fullName>
    </submittedName>
</protein>
<feature type="transmembrane region" description="Helical" evidence="6">
    <location>
        <begin position="87"/>
        <end position="111"/>
    </location>
</feature>
<name>A0A852R9M7_9ACTN</name>
<accession>A0A852R9M7</accession>
<evidence type="ECO:0000313" key="7">
    <source>
        <dbReference type="EMBL" id="NYD31623.1"/>
    </source>
</evidence>
<evidence type="ECO:0000256" key="6">
    <source>
        <dbReference type="SAM" id="Phobius"/>
    </source>
</evidence>
<dbReference type="Pfam" id="PF02653">
    <property type="entry name" value="BPD_transp_2"/>
    <property type="match status" value="1"/>
</dbReference>
<dbReference type="Proteomes" id="UP000582231">
    <property type="component" value="Unassembled WGS sequence"/>
</dbReference>
<keyword evidence="4 6" id="KW-1133">Transmembrane helix</keyword>
<keyword evidence="8" id="KW-1185">Reference proteome</keyword>
<dbReference type="GO" id="GO:0005886">
    <property type="term" value="C:plasma membrane"/>
    <property type="evidence" value="ECO:0007669"/>
    <property type="project" value="UniProtKB-SubCell"/>
</dbReference>
<feature type="transmembrane region" description="Helical" evidence="6">
    <location>
        <begin position="183"/>
        <end position="205"/>
    </location>
</feature>
<dbReference type="RefSeq" id="WP_179727909.1">
    <property type="nucleotide sequence ID" value="NZ_BAABEF010000001.1"/>
</dbReference>
<dbReference type="EMBL" id="JACCBF010000001">
    <property type="protein sequence ID" value="NYD31623.1"/>
    <property type="molecule type" value="Genomic_DNA"/>
</dbReference>
<dbReference type="InterPro" id="IPR001851">
    <property type="entry name" value="ABC_transp_permease"/>
</dbReference>
<comment type="subcellular location">
    <subcellularLocation>
        <location evidence="1">Cell membrane</location>
        <topology evidence="1">Multi-pass membrane protein</topology>
    </subcellularLocation>
</comment>
<gene>
    <name evidence="7" type="ORF">BJ958_003169</name>
</gene>
<feature type="transmembrane region" description="Helical" evidence="6">
    <location>
        <begin position="131"/>
        <end position="150"/>
    </location>
</feature>
<dbReference type="InterPro" id="IPR043428">
    <property type="entry name" value="LivM-like"/>
</dbReference>
<dbReference type="AlphaFoldDB" id="A0A852R9M7"/>
<dbReference type="PANTHER" id="PTHR30482">
    <property type="entry name" value="HIGH-AFFINITY BRANCHED-CHAIN AMINO ACID TRANSPORT SYSTEM PERMEASE"/>
    <property type="match status" value="1"/>
</dbReference>
<organism evidence="7 8">
    <name type="scientific">Nocardioides kongjuensis</name>
    <dbReference type="NCBI Taxonomy" id="349522"/>
    <lineage>
        <taxon>Bacteria</taxon>
        <taxon>Bacillati</taxon>
        <taxon>Actinomycetota</taxon>
        <taxon>Actinomycetes</taxon>
        <taxon>Propionibacteriales</taxon>
        <taxon>Nocardioidaceae</taxon>
        <taxon>Nocardioides</taxon>
    </lineage>
</organism>
<evidence type="ECO:0000256" key="4">
    <source>
        <dbReference type="ARBA" id="ARBA00022989"/>
    </source>
</evidence>
<sequence>MTYAIVVAVTAILMASVVVSLNLTAGYAGQPNLAQSAFFGLGAYFAAVLSVEHGMSFWSVLPVAALVAGLAGAVLGAISLRLREDFFAITTVGLNFVVVALFKSVDFFGGATGIYGLPLPVLGSTAFTNDHFLVLSVVLLAVVVLVARIVRDSWYGGMLMAIREDELVAASLGAPVALFKASAFALSSLLAGVVGAVYAFFISSITPETFGFNQSVLLLSMLIIGGIGTIRGAIVGAVLLTLVPELFRFASDYRNLVYGVFLVLVLRFQPQGLVGDDSWLARGVSGLLRRPSPSLPTPKEVAR</sequence>
<feature type="transmembrane region" description="Helical" evidence="6">
    <location>
        <begin position="6"/>
        <end position="25"/>
    </location>
</feature>
<dbReference type="GO" id="GO:0015658">
    <property type="term" value="F:branched-chain amino acid transmembrane transporter activity"/>
    <property type="evidence" value="ECO:0007669"/>
    <property type="project" value="InterPro"/>
</dbReference>
<evidence type="ECO:0000256" key="2">
    <source>
        <dbReference type="ARBA" id="ARBA00022475"/>
    </source>
</evidence>
<comment type="caution">
    <text evidence="7">The sequence shown here is derived from an EMBL/GenBank/DDBJ whole genome shotgun (WGS) entry which is preliminary data.</text>
</comment>
<dbReference type="CDD" id="cd06581">
    <property type="entry name" value="TM_PBP1_LivM_like"/>
    <property type="match status" value="1"/>
</dbReference>
<keyword evidence="3 6" id="KW-0812">Transmembrane</keyword>
<dbReference type="PANTHER" id="PTHR30482:SF10">
    <property type="entry name" value="HIGH-AFFINITY BRANCHED-CHAIN AMINO ACID TRANSPORT PROTEIN BRAE"/>
    <property type="match status" value="1"/>
</dbReference>
<keyword evidence="2" id="KW-1003">Cell membrane</keyword>
<feature type="transmembrane region" description="Helical" evidence="6">
    <location>
        <begin position="255"/>
        <end position="274"/>
    </location>
</feature>
<feature type="transmembrane region" description="Helical" evidence="6">
    <location>
        <begin position="32"/>
        <end position="51"/>
    </location>
</feature>
<keyword evidence="5 6" id="KW-0472">Membrane</keyword>
<evidence type="ECO:0000256" key="5">
    <source>
        <dbReference type="ARBA" id="ARBA00023136"/>
    </source>
</evidence>
<proteinExistence type="predicted"/>
<evidence type="ECO:0000313" key="8">
    <source>
        <dbReference type="Proteomes" id="UP000582231"/>
    </source>
</evidence>